<protein>
    <submittedName>
        <fullName evidence="2">Uncharacterized protein</fullName>
    </submittedName>
</protein>
<sequence length="49" mass="5057">MVKLSLALLRRPVVCPGHDGAAERAGVHARAAPPHGPARAVRATRHAAS</sequence>
<name>A0A0A9BUK1_ARUDO</name>
<evidence type="ECO:0000256" key="1">
    <source>
        <dbReference type="SAM" id="MobiDB-lite"/>
    </source>
</evidence>
<dbReference type="EMBL" id="GBRH01232012">
    <property type="protein sequence ID" value="JAD65883.1"/>
    <property type="molecule type" value="Transcribed_RNA"/>
</dbReference>
<organism evidence="2">
    <name type="scientific">Arundo donax</name>
    <name type="common">Giant reed</name>
    <name type="synonym">Donax arundinaceus</name>
    <dbReference type="NCBI Taxonomy" id="35708"/>
    <lineage>
        <taxon>Eukaryota</taxon>
        <taxon>Viridiplantae</taxon>
        <taxon>Streptophyta</taxon>
        <taxon>Embryophyta</taxon>
        <taxon>Tracheophyta</taxon>
        <taxon>Spermatophyta</taxon>
        <taxon>Magnoliopsida</taxon>
        <taxon>Liliopsida</taxon>
        <taxon>Poales</taxon>
        <taxon>Poaceae</taxon>
        <taxon>PACMAD clade</taxon>
        <taxon>Arundinoideae</taxon>
        <taxon>Arundineae</taxon>
        <taxon>Arundo</taxon>
    </lineage>
</organism>
<feature type="region of interest" description="Disordered" evidence="1">
    <location>
        <begin position="25"/>
        <end position="49"/>
    </location>
</feature>
<feature type="compositionally biased region" description="Low complexity" evidence="1">
    <location>
        <begin position="28"/>
        <end position="41"/>
    </location>
</feature>
<reference evidence="2" key="1">
    <citation type="submission" date="2014-09" db="EMBL/GenBank/DDBJ databases">
        <authorList>
            <person name="Magalhaes I.L.F."/>
            <person name="Oliveira U."/>
            <person name="Santos F.R."/>
            <person name="Vidigal T.H.D.A."/>
            <person name="Brescovit A.D."/>
            <person name="Santos A.J."/>
        </authorList>
    </citation>
    <scope>NUCLEOTIDE SEQUENCE</scope>
    <source>
        <tissue evidence="2">Shoot tissue taken approximately 20 cm above the soil surface</tissue>
    </source>
</reference>
<reference evidence="2" key="2">
    <citation type="journal article" date="2015" name="Data Brief">
        <title>Shoot transcriptome of the giant reed, Arundo donax.</title>
        <authorList>
            <person name="Barrero R.A."/>
            <person name="Guerrero F.D."/>
            <person name="Moolhuijzen P."/>
            <person name="Goolsby J.A."/>
            <person name="Tidwell J."/>
            <person name="Bellgard S.E."/>
            <person name="Bellgard M.I."/>
        </authorList>
    </citation>
    <scope>NUCLEOTIDE SEQUENCE</scope>
    <source>
        <tissue evidence="2">Shoot tissue taken approximately 20 cm above the soil surface</tissue>
    </source>
</reference>
<dbReference type="AlphaFoldDB" id="A0A0A9BUK1"/>
<evidence type="ECO:0000313" key="2">
    <source>
        <dbReference type="EMBL" id="JAD65883.1"/>
    </source>
</evidence>
<proteinExistence type="predicted"/>
<accession>A0A0A9BUK1</accession>